<evidence type="ECO:0000259" key="2">
    <source>
        <dbReference type="Pfam" id="PF12010"/>
    </source>
</evidence>
<dbReference type="Gene3D" id="3.40.190.10">
    <property type="entry name" value="Periplasmic binding protein-like II"/>
    <property type="match status" value="1"/>
</dbReference>
<keyword evidence="4" id="KW-1185">Reference proteome</keyword>
<dbReference type="PROSITE" id="PS51257">
    <property type="entry name" value="PROKAR_LIPOPROTEIN"/>
    <property type="match status" value="1"/>
</dbReference>
<organism evidence="3 4">
    <name type="scientific">Hominimerdicola aceti</name>
    <dbReference type="NCBI Taxonomy" id="2981726"/>
    <lineage>
        <taxon>Bacteria</taxon>
        <taxon>Bacillati</taxon>
        <taxon>Bacillota</taxon>
        <taxon>Clostridia</taxon>
        <taxon>Eubacteriales</taxon>
        <taxon>Oscillospiraceae</taxon>
        <taxon>Hominimerdicola</taxon>
    </lineage>
</organism>
<dbReference type="Pfam" id="PF12010">
    <property type="entry name" value="DUF3502"/>
    <property type="match status" value="1"/>
</dbReference>
<feature type="signal peptide" evidence="1">
    <location>
        <begin position="1"/>
        <end position="23"/>
    </location>
</feature>
<name>A0AAE3LGX7_9FIRM</name>
<comment type="caution">
    <text evidence="3">The sequence shown here is derived from an EMBL/GenBank/DDBJ whole genome shotgun (WGS) entry which is preliminary data.</text>
</comment>
<protein>
    <submittedName>
        <fullName evidence="3">DUF3502 domain-containing protein</fullName>
    </submittedName>
</protein>
<feature type="domain" description="DUF3502" evidence="2">
    <location>
        <begin position="471"/>
        <end position="537"/>
    </location>
</feature>
<evidence type="ECO:0000313" key="3">
    <source>
        <dbReference type="EMBL" id="MCU6704745.1"/>
    </source>
</evidence>
<evidence type="ECO:0000256" key="1">
    <source>
        <dbReference type="SAM" id="SignalP"/>
    </source>
</evidence>
<dbReference type="AlphaFoldDB" id="A0AAE3LGX7"/>
<accession>A0AAE3LGX7</accession>
<dbReference type="InterPro" id="IPR022627">
    <property type="entry name" value="DUF3502"/>
</dbReference>
<gene>
    <name evidence="3" type="ORF">OCV57_02225</name>
</gene>
<dbReference type="SUPFAM" id="SSF53850">
    <property type="entry name" value="Periplasmic binding protein-like II"/>
    <property type="match status" value="1"/>
</dbReference>
<keyword evidence="1" id="KW-0732">Signal</keyword>
<evidence type="ECO:0000313" key="4">
    <source>
        <dbReference type="Proteomes" id="UP001208131"/>
    </source>
</evidence>
<dbReference type="Proteomes" id="UP001208131">
    <property type="component" value="Unassembled WGS sequence"/>
</dbReference>
<reference evidence="3 4" key="1">
    <citation type="journal article" date="2021" name="ISME Commun">
        <title>Automated analysis of genomic sequences facilitates high-throughput and comprehensive description of bacteria.</title>
        <authorList>
            <person name="Hitch T.C.A."/>
        </authorList>
    </citation>
    <scope>NUCLEOTIDE SEQUENCE [LARGE SCALE GENOMIC DNA]</scope>
    <source>
        <strain evidence="3 4">Sanger_31</strain>
    </source>
</reference>
<proteinExistence type="predicted"/>
<dbReference type="EMBL" id="JAOQJZ010000002">
    <property type="protein sequence ID" value="MCU6704745.1"/>
    <property type="molecule type" value="Genomic_DNA"/>
</dbReference>
<feature type="chain" id="PRO_5042070692" evidence="1">
    <location>
        <begin position="24"/>
        <end position="544"/>
    </location>
</feature>
<dbReference type="RefSeq" id="WP_267300347.1">
    <property type="nucleotide sequence ID" value="NZ_JAOQJZ010000002.1"/>
</dbReference>
<sequence length="544" mass="62417">MKKYRSGLTIILSCLMITGCASNSDISSISKISDYSSNDNTSSYETDDTLDDEVEYYYSDDTPIYSFEKRYEKIKEQYPDKSVLVWVSDQNIRYEDEVNSYLSEHNKNYVLCFKNLTYDVDMVDDNSNFITSYAQLLSDAFDNGEKFDIIDTGLKYQGFDTFYNPYQNCVNNNFLEPLNTYLENTECGKKIYAEMSTNYWKSLMINGKIYGIDGSLSCLKEDLGYELNADLVDKNSIDLDDFLGKYDTSLQKVIDLCKSRGWKFTIGMYGFMQLYSNYDFITDNICIDDNGHAVNIYETDYAKNLFNTISDGFTNDVIVNPVNDNINDIDTYFGSINSTLCGGYTNNKFKTSQEYGLQTSYASTESYTIYPQYSNKIYTSSKALGICALSDNKYLAFDAICEVMTNKELNDLLCFGTDYDIINGCIKPYGYYNTMGVENRLIRYPFYGVNDPNSNEKYHEAITDFKLSKSVGFCFDTTNVSDKILAVDKVLKTIDYDFPSKEYKTGKEYLDKLNDDLNSAGLQDILDEVNRQLEEYNETHNTDN</sequence>